<evidence type="ECO:0000256" key="2">
    <source>
        <dbReference type="ARBA" id="ARBA00020148"/>
    </source>
</evidence>
<gene>
    <name evidence="6" type="ORF">KFL_002390160</name>
</gene>
<evidence type="ECO:0000256" key="4">
    <source>
        <dbReference type="SAM" id="MobiDB-lite"/>
    </source>
</evidence>
<protein>
    <recommendedName>
        <fullName evidence="2">Maspardin</fullName>
    </recommendedName>
</protein>
<feature type="region of interest" description="Disordered" evidence="4">
    <location>
        <begin position="370"/>
        <end position="532"/>
    </location>
</feature>
<dbReference type="Gene3D" id="3.40.50.1820">
    <property type="entry name" value="alpha/beta hydrolase"/>
    <property type="match status" value="1"/>
</dbReference>
<feature type="compositionally biased region" description="Basic and acidic residues" evidence="4">
    <location>
        <begin position="331"/>
        <end position="347"/>
    </location>
</feature>
<evidence type="ECO:0000256" key="1">
    <source>
        <dbReference type="ARBA" id="ARBA00004496"/>
    </source>
</evidence>
<feature type="region of interest" description="Disordered" evidence="4">
    <location>
        <begin position="275"/>
        <end position="347"/>
    </location>
</feature>
<accession>A0A1Y1I3L3</accession>
<dbReference type="OrthoDB" id="10264550at2759"/>
<keyword evidence="3" id="KW-0963">Cytoplasm</keyword>
<dbReference type="InterPro" id="IPR026151">
    <property type="entry name" value="Maspardin"/>
</dbReference>
<dbReference type="InterPro" id="IPR000073">
    <property type="entry name" value="AB_hydrolase_1"/>
</dbReference>
<dbReference type="Pfam" id="PF00561">
    <property type="entry name" value="Abhydrolase_1"/>
    <property type="match status" value="1"/>
</dbReference>
<dbReference type="Proteomes" id="UP000054558">
    <property type="component" value="Unassembled WGS sequence"/>
</dbReference>
<dbReference type="PANTHER" id="PTHR15913:SF0">
    <property type="entry name" value="MASPARDIN"/>
    <property type="match status" value="1"/>
</dbReference>
<dbReference type="EMBL" id="DF237188">
    <property type="protein sequence ID" value="GAQ85524.1"/>
    <property type="molecule type" value="Genomic_DNA"/>
</dbReference>
<proteinExistence type="predicted"/>
<organism evidence="6 7">
    <name type="scientific">Klebsormidium nitens</name>
    <name type="common">Green alga</name>
    <name type="synonym">Ulothrix nitens</name>
    <dbReference type="NCBI Taxonomy" id="105231"/>
    <lineage>
        <taxon>Eukaryota</taxon>
        <taxon>Viridiplantae</taxon>
        <taxon>Streptophyta</taxon>
        <taxon>Klebsormidiophyceae</taxon>
        <taxon>Klebsormidiales</taxon>
        <taxon>Klebsormidiaceae</taxon>
        <taxon>Klebsormidium</taxon>
    </lineage>
</organism>
<reference evidence="6 7" key="1">
    <citation type="journal article" date="2014" name="Nat. Commun.">
        <title>Klebsormidium flaccidum genome reveals primary factors for plant terrestrial adaptation.</title>
        <authorList>
            <person name="Hori K."/>
            <person name="Maruyama F."/>
            <person name="Fujisawa T."/>
            <person name="Togashi T."/>
            <person name="Yamamoto N."/>
            <person name="Seo M."/>
            <person name="Sato S."/>
            <person name="Yamada T."/>
            <person name="Mori H."/>
            <person name="Tajima N."/>
            <person name="Moriyama T."/>
            <person name="Ikeuchi M."/>
            <person name="Watanabe M."/>
            <person name="Wada H."/>
            <person name="Kobayashi K."/>
            <person name="Saito M."/>
            <person name="Masuda T."/>
            <person name="Sasaki-Sekimoto Y."/>
            <person name="Mashiguchi K."/>
            <person name="Awai K."/>
            <person name="Shimojima M."/>
            <person name="Masuda S."/>
            <person name="Iwai M."/>
            <person name="Nobusawa T."/>
            <person name="Narise T."/>
            <person name="Kondo S."/>
            <person name="Saito H."/>
            <person name="Sato R."/>
            <person name="Murakawa M."/>
            <person name="Ihara Y."/>
            <person name="Oshima-Yamada Y."/>
            <person name="Ohtaka K."/>
            <person name="Satoh M."/>
            <person name="Sonobe K."/>
            <person name="Ishii M."/>
            <person name="Ohtani R."/>
            <person name="Kanamori-Sato M."/>
            <person name="Honoki R."/>
            <person name="Miyazaki D."/>
            <person name="Mochizuki H."/>
            <person name="Umetsu J."/>
            <person name="Higashi K."/>
            <person name="Shibata D."/>
            <person name="Kamiya Y."/>
            <person name="Sato N."/>
            <person name="Nakamura Y."/>
            <person name="Tabata S."/>
            <person name="Ida S."/>
            <person name="Kurokawa K."/>
            <person name="Ohta H."/>
        </authorList>
    </citation>
    <scope>NUCLEOTIDE SEQUENCE [LARGE SCALE GENOMIC DNA]</scope>
    <source>
        <strain evidence="6 7">NIES-2285</strain>
    </source>
</reference>
<dbReference type="GO" id="GO:0005737">
    <property type="term" value="C:cytoplasm"/>
    <property type="evidence" value="ECO:0007669"/>
    <property type="project" value="UniProtKB-SubCell"/>
</dbReference>
<feature type="compositionally biased region" description="Basic and acidic residues" evidence="4">
    <location>
        <begin position="416"/>
        <end position="429"/>
    </location>
</feature>
<dbReference type="InterPro" id="IPR029058">
    <property type="entry name" value="AB_hydrolase_fold"/>
</dbReference>
<sequence>MASPGDYQHFRGIVPERKIQVGMHQNKHFRYYEFGPKRLDPLICLGGAASTADCFYKQVLALSSKGYRIMAVDAPALWTHAEWMAAFDKFLDSLRINQVHLYGTSLGGFLCQLYAAYRPRRVRSLVLSNTFLDTKNYHEELSWSSLFQWTPEFMLKRIIMAGLGEGYREAHIANSIDFVVSQLETLHQQELASRLTLMSQLGAVGHIHVSDDVITIMDTNDYCAVKQDARDALYIRYPGARRAFLKSGGDFPFLSRADEVNLHLQLHLRRVGVEPDASAASPAPSPARETVFSSSRYDSDTTTTSADEGPPLERPSRREQSGGVSEAPPAGHDEQRAAPHEEESVGAHLAYKKDPLWAALADAEASVWEDALEERAGSGRGGTPGSKEQEKAHGEGPRESEPGPEAQSPASPDAGKTAHADQDVAKARESGAPSDGQGEANGGQEGDKERAQERHGGGAVAASGESDEGGSSEEDEEGWRKEEGADPLLWGAGRAGDKERQEGAGDPLSRASSLADREEVPDTLGKRTSGRL</sequence>
<dbReference type="PANTHER" id="PTHR15913">
    <property type="entry name" value="ACID CLUSTER PROTEIN 33"/>
    <property type="match status" value="1"/>
</dbReference>
<feature type="compositionally biased region" description="Basic and acidic residues" evidence="4">
    <location>
        <begin position="387"/>
        <end position="401"/>
    </location>
</feature>
<feature type="domain" description="AB hydrolase-1" evidence="5">
    <location>
        <begin position="41"/>
        <end position="147"/>
    </location>
</feature>
<feature type="compositionally biased region" description="Acidic residues" evidence="4">
    <location>
        <begin position="465"/>
        <end position="477"/>
    </location>
</feature>
<comment type="subcellular location">
    <subcellularLocation>
        <location evidence="1">Cytoplasm</location>
    </subcellularLocation>
</comment>
<evidence type="ECO:0000313" key="6">
    <source>
        <dbReference type="EMBL" id="GAQ85524.1"/>
    </source>
</evidence>
<evidence type="ECO:0000313" key="7">
    <source>
        <dbReference type="Proteomes" id="UP000054558"/>
    </source>
</evidence>
<feature type="compositionally biased region" description="Basic and acidic residues" evidence="4">
    <location>
        <begin position="445"/>
        <end position="456"/>
    </location>
</feature>
<dbReference type="STRING" id="105231.A0A1Y1I3L3"/>
<dbReference type="SUPFAM" id="SSF53474">
    <property type="entry name" value="alpha/beta-Hydrolases"/>
    <property type="match status" value="1"/>
</dbReference>
<feature type="compositionally biased region" description="Low complexity" evidence="4">
    <location>
        <begin position="293"/>
        <end position="307"/>
    </location>
</feature>
<evidence type="ECO:0000259" key="5">
    <source>
        <dbReference type="Pfam" id="PF00561"/>
    </source>
</evidence>
<dbReference type="AlphaFoldDB" id="A0A1Y1I3L3"/>
<evidence type="ECO:0000256" key="3">
    <source>
        <dbReference type="ARBA" id="ARBA00022490"/>
    </source>
</evidence>
<name>A0A1Y1I3L3_KLENI</name>
<keyword evidence="7" id="KW-1185">Reference proteome</keyword>